<dbReference type="Pfam" id="PF12520">
    <property type="entry name" value="DUF3723"/>
    <property type="match status" value="1"/>
</dbReference>
<dbReference type="AlphaFoldDB" id="A0A2J6TB61"/>
<protein>
    <submittedName>
        <fullName evidence="2">Uncharacterized protein</fullName>
    </submittedName>
</protein>
<name>A0A2J6TB61_9HELO</name>
<dbReference type="OrthoDB" id="4227485at2759"/>
<sequence length="697" mass="79250">MEGSDPEFLTTREQRISRDKLAKYKGSAKVSIAHLDFPHPCRQINSRVIERLKRDFEGEGCIKDKQTNRIPAIIDDSILQIGLEKLAINTETFKAVSNSDPPKLHLERDVKLECLHGQHRVLAAKEALVSSERWWVVDLYSTDLEKDTKQAFREGYSYSAPYASGEIFRYIRLCHYDNDAVGEQRWRAWLSPHQEKYLEIISNRETLIKALDSVLNIQGLWRTFYVGSLNDFVSLGCDDEIVHYINFIKKILTRIFGNDIVTMMATDPFSIESIQSRAPALSKSDFEFIQENMRHLFPGVTDPAKRADISERLLTTEELIPSLWTLISDIRYLKQPAKVLNMLLPPKPKKGRKQKKGTKNSLRERFRFHFPSEHLDYFDLAYQQIWLCSYRVSKNLNAYGSLQLATLAHQLGFSNAEIEKELKKDPAHAVIQKAVFEALKVLRPNESFAFDANQARPVITSFKDYLDKILGAPAKTISPFITVEGSGEPLARRCGYGSTDIKDLNHLFLDKVHAPLQAYQRAGDEISSFYVKRSRHIAFFGAVNLTGDQADPQIMRAPFATGEPASSTPISSGRDLNPNGNSQSVETNQTVSSGGPVVEFIQKDDGSIREIPFQRESVTNQARYYADQEKKLSLRQGGHFVWQACFDILVRTGHSTVLVSNAERPMPPINGKRRSGPDSPDELEPRARDSFDFWRMD</sequence>
<dbReference type="EMBL" id="KZ613791">
    <property type="protein sequence ID" value="PMD60255.1"/>
    <property type="molecule type" value="Genomic_DNA"/>
</dbReference>
<proteinExistence type="predicted"/>
<dbReference type="RefSeq" id="XP_024737159.1">
    <property type="nucleotide sequence ID" value="XM_024878105.1"/>
</dbReference>
<reference evidence="2 3" key="1">
    <citation type="submission" date="2016-04" db="EMBL/GenBank/DDBJ databases">
        <title>A degradative enzymes factory behind the ericoid mycorrhizal symbiosis.</title>
        <authorList>
            <consortium name="DOE Joint Genome Institute"/>
            <person name="Martino E."/>
            <person name="Morin E."/>
            <person name="Grelet G."/>
            <person name="Kuo A."/>
            <person name="Kohler A."/>
            <person name="Daghino S."/>
            <person name="Barry K."/>
            <person name="Choi C."/>
            <person name="Cichocki N."/>
            <person name="Clum A."/>
            <person name="Copeland A."/>
            <person name="Hainaut M."/>
            <person name="Haridas S."/>
            <person name="Labutti K."/>
            <person name="Lindquist E."/>
            <person name="Lipzen A."/>
            <person name="Khouja H.-R."/>
            <person name="Murat C."/>
            <person name="Ohm R."/>
            <person name="Olson A."/>
            <person name="Spatafora J."/>
            <person name="Veneault-Fourrey C."/>
            <person name="Henrissat B."/>
            <person name="Grigoriev I."/>
            <person name="Martin F."/>
            <person name="Perotto S."/>
        </authorList>
    </citation>
    <scope>NUCLEOTIDE SEQUENCE [LARGE SCALE GENOMIC DNA]</scope>
    <source>
        <strain evidence="2 3">E</strain>
    </source>
</reference>
<dbReference type="GeneID" id="36586182"/>
<keyword evidence="3" id="KW-1185">Reference proteome</keyword>
<dbReference type="STRING" id="1095630.A0A2J6TB61"/>
<dbReference type="InterPro" id="IPR022198">
    <property type="entry name" value="DUF3723"/>
</dbReference>
<feature type="region of interest" description="Disordered" evidence="1">
    <location>
        <begin position="559"/>
        <end position="595"/>
    </location>
</feature>
<evidence type="ECO:0000313" key="2">
    <source>
        <dbReference type="EMBL" id="PMD60255.1"/>
    </source>
</evidence>
<evidence type="ECO:0000313" key="3">
    <source>
        <dbReference type="Proteomes" id="UP000235371"/>
    </source>
</evidence>
<organism evidence="2 3">
    <name type="scientific">Hyaloscypha bicolor E</name>
    <dbReference type="NCBI Taxonomy" id="1095630"/>
    <lineage>
        <taxon>Eukaryota</taxon>
        <taxon>Fungi</taxon>
        <taxon>Dikarya</taxon>
        <taxon>Ascomycota</taxon>
        <taxon>Pezizomycotina</taxon>
        <taxon>Leotiomycetes</taxon>
        <taxon>Helotiales</taxon>
        <taxon>Hyaloscyphaceae</taxon>
        <taxon>Hyaloscypha</taxon>
        <taxon>Hyaloscypha bicolor</taxon>
    </lineage>
</organism>
<accession>A0A2J6TB61</accession>
<feature type="region of interest" description="Disordered" evidence="1">
    <location>
        <begin position="661"/>
        <end position="697"/>
    </location>
</feature>
<feature type="compositionally biased region" description="Basic and acidic residues" evidence="1">
    <location>
        <begin position="683"/>
        <end position="697"/>
    </location>
</feature>
<gene>
    <name evidence="2" type="ORF">K444DRAFT_589387</name>
</gene>
<evidence type="ECO:0000256" key="1">
    <source>
        <dbReference type="SAM" id="MobiDB-lite"/>
    </source>
</evidence>
<feature type="compositionally biased region" description="Polar residues" evidence="1">
    <location>
        <begin position="578"/>
        <end position="593"/>
    </location>
</feature>
<dbReference type="Proteomes" id="UP000235371">
    <property type="component" value="Unassembled WGS sequence"/>
</dbReference>
<dbReference type="InParanoid" id="A0A2J6TB61"/>